<dbReference type="GO" id="GO:0004519">
    <property type="term" value="F:endonuclease activity"/>
    <property type="evidence" value="ECO:0007669"/>
    <property type="project" value="UniProtKB-KW"/>
</dbReference>
<keyword evidence="6" id="KW-0269">Exonuclease</keyword>
<evidence type="ECO:0000256" key="5">
    <source>
        <dbReference type="ARBA" id="ARBA00022801"/>
    </source>
</evidence>
<dbReference type="GO" id="GO:0004527">
    <property type="term" value="F:exonuclease activity"/>
    <property type="evidence" value="ECO:0007669"/>
    <property type="project" value="UniProtKB-KW"/>
</dbReference>
<reference evidence="8 9" key="1">
    <citation type="journal article" date="2012" name="J. Virol.">
        <title>A Novel Bat Herpesvirus Encodes Homologues of Major Histocompatibility Complex Classes I and II, C-Type Lectin, and a Unique Family of Immune-Related Genes.</title>
        <authorList>
            <person name="Zhang H."/>
            <person name="Todd S."/>
            <person name="Tachedjian M."/>
            <person name="Barr J.A."/>
            <person name="Luo M."/>
            <person name="Yu M."/>
            <person name="Marsh G.A."/>
            <person name="Crameri G."/>
            <person name="Wang L.F."/>
        </authorList>
    </citation>
    <scope>NUCLEOTIDE SEQUENCE [LARGE SCALE GENOMIC DNA]</scope>
    <source>
        <strain evidence="8">B7D8</strain>
    </source>
</reference>
<dbReference type="Proteomes" id="UP000103899">
    <property type="component" value="Segment"/>
</dbReference>
<keyword evidence="3" id="KW-0540">Nuclease</keyword>
<dbReference type="Pfam" id="PF01771">
    <property type="entry name" value="Viral_alk_exo"/>
    <property type="match status" value="1"/>
</dbReference>
<dbReference type="InterPro" id="IPR011335">
    <property type="entry name" value="Restrct_endonuc-II-like"/>
</dbReference>
<organism evidence="8 9">
    <name type="scientific">miniopterid betaherpesvirus 1</name>
    <dbReference type="NCBI Taxonomy" id="3070189"/>
    <lineage>
        <taxon>Viruses</taxon>
        <taxon>Duplodnaviria</taxon>
        <taxon>Heunggongvirae</taxon>
        <taxon>Peploviricota</taxon>
        <taxon>Herviviricetes</taxon>
        <taxon>Herpesvirales</taxon>
        <taxon>Orthoherpesviridae</taxon>
        <taxon>Betaherpesvirinae</taxon>
        <taxon>Quwivirus</taxon>
        <taxon>Quwivirus miniopteridbeta1</taxon>
    </lineage>
</organism>
<keyword evidence="7" id="KW-1035">Host cytoplasm</keyword>
<dbReference type="InterPro" id="IPR034720">
    <property type="entry name" value="Viral_alk_exo"/>
</dbReference>
<dbReference type="Gene3D" id="1.20.120.860">
    <property type="entry name" value="Herpesvirus alkaline exonuclease, N-terminal domain"/>
    <property type="match status" value="1"/>
</dbReference>
<evidence type="ECO:0000256" key="7">
    <source>
        <dbReference type="ARBA" id="ARBA00023200"/>
    </source>
</evidence>
<name>I3VQ91_9BETA</name>
<keyword evidence="2" id="KW-0945">Host-virus interaction</keyword>
<dbReference type="GeneID" id="80534826"/>
<dbReference type="InterPro" id="IPR001616">
    <property type="entry name" value="Herpes_alk_exo"/>
</dbReference>
<proteinExistence type="inferred from homology"/>
<keyword evidence="1" id="KW-1048">Host nucleus</keyword>
<accession>I3VQ91</accession>
<evidence type="ECO:0000256" key="1">
    <source>
        <dbReference type="ARBA" id="ARBA00022562"/>
    </source>
</evidence>
<evidence type="ECO:0000256" key="4">
    <source>
        <dbReference type="ARBA" id="ARBA00022759"/>
    </source>
</evidence>
<evidence type="ECO:0000313" key="9">
    <source>
        <dbReference type="Proteomes" id="UP000103899"/>
    </source>
</evidence>
<evidence type="ECO:0000313" key="8">
    <source>
        <dbReference type="EMBL" id="AFK83935.1"/>
    </source>
</evidence>
<keyword evidence="9" id="KW-1185">Reference proteome</keyword>
<dbReference type="GO" id="GO:0003677">
    <property type="term" value="F:DNA binding"/>
    <property type="evidence" value="ECO:0007669"/>
    <property type="project" value="InterPro"/>
</dbReference>
<evidence type="ECO:0000256" key="2">
    <source>
        <dbReference type="ARBA" id="ARBA00022581"/>
    </source>
</evidence>
<evidence type="ECO:0000256" key="6">
    <source>
        <dbReference type="ARBA" id="ARBA00022839"/>
    </source>
</evidence>
<evidence type="ECO:0000256" key="3">
    <source>
        <dbReference type="ARBA" id="ARBA00022722"/>
    </source>
</evidence>
<dbReference type="EMBL" id="JQ805139">
    <property type="protein sequence ID" value="AFK83935.1"/>
    <property type="molecule type" value="Genomic_DNA"/>
</dbReference>
<dbReference type="RefSeq" id="YP_010797123.1">
    <property type="nucleotide sequence ID" value="NC_076129.1"/>
</dbReference>
<dbReference type="SUPFAM" id="SSF52980">
    <property type="entry name" value="Restriction endonuclease-like"/>
    <property type="match status" value="1"/>
</dbReference>
<sequence>MSCETVRVSLTGAMDEVTDDDVVKVMDVLSGEPMCLFLVDKFIASSKLASLPPFPVLRITYLYHILKKIKSLYNHIPCGDVFISLVCRFKEKLYPAVLGRSWCGSLETEDDGDEAHVDLSRVVATVSDRMLARLFKSLEAASRGQARNVLWHALRVDTISATKFYGVLMSGIASVADDSRFRGRFSDSVCFGTAHEPVVKTLLEFYVLHGREPVRGGLGLLIDPTSGLIGASVDLCSGIIGSRSDDELISVVSGASIFEIKCRYKFLRRRDDRLVADILKQGASVAEIRSAVARLVMSHAVPGVEYYNEGRVPTSREFLLSRDDLFRTDKKNRSCKVADFLKSYIHELIRANGQNTSIAIVFDVRYVMETVTVDNERSEGSPDSGESDREFTTVSSPAASECGLSDECTPDLLGKLCLYEKVRFEFPVFINPRHPYYFQTLVQQYVVSQYYIRDHADPERIQKSDLPSVKLVSAIFRYRDEDELGSPVYAGGRSFDCEHIPLTIIVTPVVHVPGFVKDAVNTVINNWERHMCKKTSLRIWVPNAVNEYLVSSAEKPKTP</sequence>
<dbReference type="KEGG" id="vg:80534826"/>
<dbReference type="HAMAP" id="MF_04009">
    <property type="entry name" value="HSV_AN"/>
    <property type="match status" value="1"/>
</dbReference>
<dbReference type="PRINTS" id="PR00924">
    <property type="entry name" value="ALKEXNUCLASE"/>
</dbReference>
<keyword evidence="4" id="KW-0255">Endonuclease</keyword>
<protein>
    <submittedName>
        <fullName evidence="8">B98</fullName>
    </submittedName>
</protein>
<keyword evidence="5" id="KW-0378">Hydrolase</keyword>